<dbReference type="Gene3D" id="2.60.40.1180">
    <property type="entry name" value="Golgi alpha-mannosidase II"/>
    <property type="match status" value="1"/>
</dbReference>
<evidence type="ECO:0000313" key="6">
    <source>
        <dbReference type="EMBL" id="MCI5755042.1"/>
    </source>
</evidence>
<comment type="catalytic activity">
    <reaction evidence="3">
        <text>Hydrolysis of terminal, non-reducing alpha-D-galactose residues in alpha-D-galactosides, including galactose oligosaccharides, galactomannans and galactolipids.</text>
        <dbReference type="EC" id="3.2.1.22"/>
    </reaction>
</comment>
<dbReference type="PIRSF" id="PIRSF005536">
    <property type="entry name" value="Agal"/>
    <property type="match status" value="1"/>
</dbReference>
<evidence type="ECO:0000259" key="5">
    <source>
        <dbReference type="Pfam" id="PF16874"/>
    </source>
</evidence>
<dbReference type="PRINTS" id="PR00743">
    <property type="entry name" value="GLHYDRLASE36"/>
</dbReference>
<dbReference type="Gene3D" id="3.20.20.70">
    <property type="entry name" value="Aldolase class I"/>
    <property type="match status" value="1"/>
</dbReference>
<dbReference type="EMBL" id="JALEMU010000034">
    <property type="protein sequence ID" value="MCI5755042.1"/>
    <property type="molecule type" value="Genomic_DNA"/>
</dbReference>
<dbReference type="Pfam" id="PF02065">
    <property type="entry name" value="Melibiase"/>
    <property type="match status" value="1"/>
</dbReference>
<feature type="active site" description="Nucleophile" evidence="4">
    <location>
        <position position="456"/>
    </location>
</feature>
<feature type="active site" description="Proton donor" evidence="4">
    <location>
        <position position="526"/>
    </location>
</feature>
<dbReference type="InterPro" id="IPR013780">
    <property type="entry name" value="Glyco_hydro_b"/>
</dbReference>
<dbReference type="InterPro" id="IPR017853">
    <property type="entry name" value="GH"/>
</dbReference>
<dbReference type="SUPFAM" id="SSF51445">
    <property type="entry name" value="(Trans)glycosidases"/>
    <property type="match status" value="1"/>
</dbReference>
<keyword evidence="2 3" id="KW-0326">Glycosidase</keyword>
<organism evidence="6 7">
    <name type="scientific">Candidatus Colimorpha enterica</name>
    <dbReference type="NCBI Taxonomy" id="3083063"/>
    <lineage>
        <taxon>Bacteria</taxon>
        <taxon>Pseudomonadati</taxon>
        <taxon>Bacteroidota</taxon>
        <taxon>Bacteroidia</taxon>
        <taxon>Bacteroidales</taxon>
        <taxon>Candidatus Colimorpha</taxon>
    </lineage>
</organism>
<evidence type="ECO:0000256" key="1">
    <source>
        <dbReference type="ARBA" id="ARBA00022801"/>
    </source>
</evidence>
<dbReference type="CDD" id="cd14791">
    <property type="entry name" value="GH36"/>
    <property type="match status" value="1"/>
</dbReference>
<dbReference type="AlphaFoldDB" id="A0AAE3JZK4"/>
<dbReference type="Pfam" id="PF16874">
    <property type="entry name" value="Glyco_hydro_36C"/>
    <property type="match status" value="1"/>
</dbReference>
<evidence type="ECO:0000256" key="3">
    <source>
        <dbReference type="PIRNR" id="PIRNR005536"/>
    </source>
</evidence>
<dbReference type="GO" id="GO:0016052">
    <property type="term" value="P:carbohydrate catabolic process"/>
    <property type="evidence" value="ECO:0007669"/>
    <property type="project" value="InterPro"/>
</dbReference>
<dbReference type="InterPro" id="IPR031705">
    <property type="entry name" value="Glyco_hydro_36_C"/>
</dbReference>
<dbReference type="Proteomes" id="UP001139365">
    <property type="component" value="Unassembled WGS sequence"/>
</dbReference>
<evidence type="ECO:0000313" key="7">
    <source>
        <dbReference type="Proteomes" id="UP001139365"/>
    </source>
</evidence>
<dbReference type="InterPro" id="IPR002252">
    <property type="entry name" value="Glyco_hydro_36"/>
</dbReference>
<keyword evidence="1 3" id="KW-0378">Hydrolase</keyword>
<evidence type="ECO:0000256" key="2">
    <source>
        <dbReference type="ARBA" id="ARBA00023295"/>
    </source>
</evidence>
<dbReference type="PANTHER" id="PTHR43053">
    <property type="entry name" value="GLYCOSIDASE FAMILY 31"/>
    <property type="match status" value="1"/>
</dbReference>
<sequence>MKKEFTEGYHSVFFQPGDAPVFCYRSGLTVYEEVFSAGTLNTAGWNASGYPLNVLTNCSTRLNPDVFPEPNSFSLEIDGEYCDRRLEYVSFESKEEGNVTHAVVTLLCRRKNAEIRVHTILDGTPIITRYIEVENKSENLLAVNRLGIIGGGIEQTQLLLERGLDPSEVYSLGYMDSDLWATEGDFSWHKLTPDIHSVSGNFRRNRFRYPMFMLRNNILGNILTAQLAWSTGYKFTFDLNAHREKGDTSLSYCMELDAFHPLNIIKPGETMRSPEAHIGMIFGDTDDAVNAMNAHMRRSVFTVPGTASACLVGSGMGPEHDMSVETTKQYIDQMAAAGAEVFIIDAGWYCPPDKENEWWLRAGNWNYDPDRYPNGIEEVREYAHSKGLKFGMWMEPARITGEQIAKEHPDWFPEYIKGNHLSSGFLDFSNPEAVNWVEQQVIHVISDYKLDLFRVDYNTDSSDLFHISDESGRTECRAYRHVMGVYGMYRRLKERFPHVIFENCAGGGGRCDAGMVSNFNHTWVSDNQLAPRSLLITNGMTLAIPPEKVDRLVAGMGCHKRASLDFHMRNAMFGHLTLNVFGPRMAEMNPDVFEFVRHSTDLYKSFIRPYLADALIYHHTPDNQEVMKQGWLAIETAAPDASRAALGIFSVTECGVTQARVYPRGLSAEKTYRVTFDNTRTTATVSGFELINNGVNVRITGSLSSELVTFEEV</sequence>
<dbReference type="EC" id="3.2.1.22" evidence="3"/>
<name>A0AAE3JZK4_9BACT</name>
<evidence type="ECO:0000256" key="4">
    <source>
        <dbReference type="PIRSR" id="PIRSR005536-1"/>
    </source>
</evidence>
<comment type="similarity">
    <text evidence="3">Belongs to the glycosyl hydrolase.</text>
</comment>
<dbReference type="InterPro" id="IPR013785">
    <property type="entry name" value="Aldolase_TIM"/>
</dbReference>
<dbReference type="InterPro" id="IPR050985">
    <property type="entry name" value="Alpha-glycosidase_related"/>
</dbReference>
<proteinExistence type="inferred from homology"/>
<comment type="caution">
    <text evidence="6">The sequence shown here is derived from an EMBL/GenBank/DDBJ whole genome shotgun (WGS) entry which is preliminary data.</text>
</comment>
<dbReference type="PANTHER" id="PTHR43053:SF3">
    <property type="entry name" value="ALPHA-GALACTOSIDASE C-RELATED"/>
    <property type="match status" value="1"/>
</dbReference>
<accession>A0AAE3JZK4</accession>
<gene>
    <name evidence="6" type="ORF">MR241_01965</name>
</gene>
<protein>
    <recommendedName>
        <fullName evidence="3">Alpha-galactosidase</fullName>
        <ecNumber evidence="3">3.2.1.22</ecNumber>
    </recommendedName>
</protein>
<feature type="domain" description="Glycosyl hydrolase family 36 C-terminal" evidence="5">
    <location>
        <begin position="631"/>
        <end position="710"/>
    </location>
</feature>
<reference evidence="6 7" key="1">
    <citation type="submission" date="2022-03" db="EMBL/GenBank/DDBJ databases">
        <title>Metagenome-assembled genomes from swine fecal metagenomes.</title>
        <authorList>
            <person name="Holman D.B."/>
            <person name="Kommadath A."/>
        </authorList>
    </citation>
    <scope>NUCLEOTIDE SEQUENCE [LARGE SCALE GENOMIC DNA]</scope>
    <source>
        <strain evidence="6">SUG147</strain>
    </source>
</reference>
<dbReference type="GO" id="GO:0004557">
    <property type="term" value="F:alpha-galactosidase activity"/>
    <property type="evidence" value="ECO:0007669"/>
    <property type="project" value="UniProtKB-UniRule"/>
</dbReference>
<dbReference type="Gene3D" id="2.70.98.60">
    <property type="entry name" value="alpha-galactosidase from lactobacil brevis"/>
    <property type="match status" value="1"/>
</dbReference>
<dbReference type="InterPro" id="IPR038417">
    <property type="entry name" value="Alpga-gal_N_sf"/>
</dbReference>